<comment type="caution">
    <text evidence="1">The sequence shown here is derived from an EMBL/GenBank/DDBJ whole genome shotgun (WGS) entry which is preliminary data.</text>
</comment>
<name>A0A2A2KXM2_9BILA</name>
<proteinExistence type="predicted"/>
<evidence type="ECO:0000313" key="2">
    <source>
        <dbReference type="Proteomes" id="UP000218231"/>
    </source>
</evidence>
<dbReference type="STRING" id="2018661.A0A2A2KXM2"/>
<accession>A0A2A2KXM2</accession>
<dbReference type="Proteomes" id="UP000218231">
    <property type="component" value="Unassembled WGS sequence"/>
</dbReference>
<gene>
    <name evidence="1" type="ORF">WR25_24468</name>
</gene>
<keyword evidence="2" id="KW-1185">Reference proteome</keyword>
<dbReference type="EMBL" id="LIAE01007520">
    <property type="protein sequence ID" value="PAV78741.1"/>
    <property type="molecule type" value="Genomic_DNA"/>
</dbReference>
<dbReference type="OrthoDB" id="5809784at2759"/>
<organism evidence="1 2">
    <name type="scientific">Diploscapter pachys</name>
    <dbReference type="NCBI Taxonomy" id="2018661"/>
    <lineage>
        <taxon>Eukaryota</taxon>
        <taxon>Metazoa</taxon>
        <taxon>Ecdysozoa</taxon>
        <taxon>Nematoda</taxon>
        <taxon>Chromadorea</taxon>
        <taxon>Rhabditida</taxon>
        <taxon>Rhabditina</taxon>
        <taxon>Rhabditomorpha</taxon>
        <taxon>Rhabditoidea</taxon>
        <taxon>Rhabditidae</taxon>
        <taxon>Diploscapter</taxon>
    </lineage>
</organism>
<dbReference type="AlphaFoldDB" id="A0A2A2KXM2"/>
<protein>
    <submittedName>
        <fullName evidence="1">Uncharacterized protein</fullName>
    </submittedName>
</protein>
<evidence type="ECO:0000313" key="1">
    <source>
        <dbReference type="EMBL" id="PAV78741.1"/>
    </source>
</evidence>
<sequence>MRFEGGTRNRFWLLKVSEVLVTVGILLGTRLTLAQHQQKRQSSNPMPNYHLQMLVISQGGVLRDDDDTSFDTCLVGWTDAYGNVTKVGFTQSRDDSETGFEFESPSPEVHISDDLVESGFKVFLSLLHGEIAELRVAVDNMTENMLRNWNSANLEGVYVNSIQFNTYDDVLIRKVLGIVRRPINSLRMGFRIFGDRTIRVLDNTILDLPIVKNASKLFMNALLCDATDEQLLELNNEDIELRGRDITSEGLNKKIKVFFSFLNIV</sequence>
<reference evidence="1 2" key="1">
    <citation type="journal article" date="2017" name="Curr. Biol.">
        <title>Genome architecture and evolution of a unichromosomal asexual nematode.</title>
        <authorList>
            <person name="Fradin H."/>
            <person name="Zegar C."/>
            <person name="Gutwein M."/>
            <person name="Lucas J."/>
            <person name="Kovtun M."/>
            <person name="Corcoran D."/>
            <person name="Baugh L.R."/>
            <person name="Kiontke K."/>
            <person name="Gunsalus K."/>
            <person name="Fitch D.H."/>
            <person name="Piano F."/>
        </authorList>
    </citation>
    <scope>NUCLEOTIDE SEQUENCE [LARGE SCALE GENOMIC DNA]</scope>
    <source>
        <strain evidence="1">PF1309</strain>
    </source>
</reference>